<evidence type="ECO:0000313" key="2">
    <source>
        <dbReference type="EMBL" id="OQO94868.1"/>
    </source>
</evidence>
<gene>
    <name evidence="2" type="ORF">B1813_01995</name>
</gene>
<keyword evidence="3" id="KW-1185">Reference proteome</keyword>
<dbReference type="GO" id="GO:0003677">
    <property type="term" value="F:DNA binding"/>
    <property type="evidence" value="ECO:0007669"/>
    <property type="project" value="InterPro"/>
</dbReference>
<protein>
    <recommendedName>
        <fullName evidence="4">YbaB/EbfC DNA-binding family protein</fullName>
    </recommendedName>
</protein>
<dbReference type="Gene3D" id="3.30.1310.10">
    <property type="entry name" value="Nucleoid-associated protein YbaB-like domain"/>
    <property type="match status" value="1"/>
</dbReference>
<proteinExistence type="predicted"/>
<dbReference type="RefSeq" id="WP_024873717.1">
    <property type="nucleotide sequence ID" value="NZ_AZUM01000001.1"/>
</dbReference>
<dbReference type="Proteomes" id="UP000192591">
    <property type="component" value="Unassembled WGS sequence"/>
</dbReference>
<dbReference type="InterPro" id="IPR004401">
    <property type="entry name" value="YbaB/EbfC"/>
</dbReference>
<evidence type="ECO:0008006" key="4">
    <source>
        <dbReference type="Google" id="ProtNLM"/>
    </source>
</evidence>
<evidence type="ECO:0000313" key="3">
    <source>
        <dbReference type="Proteomes" id="UP000192591"/>
    </source>
</evidence>
<accession>A0A1V9ACV4</accession>
<dbReference type="STRING" id="1962155.B1813_01995"/>
<name>A0A1V9ACV4_SACPI</name>
<dbReference type="Pfam" id="PF02575">
    <property type="entry name" value="YbaB_DNA_bd"/>
    <property type="match status" value="1"/>
</dbReference>
<feature type="region of interest" description="Disordered" evidence="1">
    <location>
        <begin position="120"/>
        <end position="167"/>
    </location>
</feature>
<sequence length="167" mass="17696">MSETAKRLLRRVEQIDTAAGDNRARAESYQRMTEELVAVTGTASSPDGVVTVVAGPDGAVKEITFSDRVREAQPSALSATVLHTIAQARVIAARAQADVVRRGLGDTDLLDKVLAEESQLFGDRPPADPGPAPVSALPSGGEHAARPARRPGPADDEGFGDFRIMRR</sequence>
<dbReference type="SUPFAM" id="SSF82607">
    <property type="entry name" value="YbaB-like"/>
    <property type="match status" value="1"/>
</dbReference>
<comment type="caution">
    <text evidence="2">The sequence shown here is derived from an EMBL/GenBank/DDBJ whole genome shotgun (WGS) entry which is preliminary data.</text>
</comment>
<reference evidence="2 3" key="1">
    <citation type="submission" date="2017-02" db="EMBL/GenBank/DDBJ databases">
        <title>Draft genome of Saccharomonospora sp. 154.</title>
        <authorList>
            <person name="Alonso-Carmona G.S."/>
            <person name="De La Haba R."/>
            <person name="Vera-Gargallo B."/>
            <person name="Sandoval-Trujillo A.H."/>
            <person name="Ramirez-Duran N."/>
            <person name="Ventosa A."/>
        </authorList>
    </citation>
    <scope>NUCLEOTIDE SEQUENCE [LARGE SCALE GENOMIC DNA]</scope>
    <source>
        <strain evidence="2 3">LRS4.154</strain>
    </source>
</reference>
<dbReference type="OrthoDB" id="3637045at2"/>
<dbReference type="InterPro" id="IPR036894">
    <property type="entry name" value="YbaB-like_sf"/>
</dbReference>
<dbReference type="EMBL" id="MWIH01000002">
    <property type="protein sequence ID" value="OQO94868.1"/>
    <property type="molecule type" value="Genomic_DNA"/>
</dbReference>
<organism evidence="2 3">
    <name type="scientific">Saccharomonospora piscinae</name>
    <dbReference type="NCBI Taxonomy" id="687388"/>
    <lineage>
        <taxon>Bacteria</taxon>
        <taxon>Bacillati</taxon>
        <taxon>Actinomycetota</taxon>
        <taxon>Actinomycetes</taxon>
        <taxon>Pseudonocardiales</taxon>
        <taxon>Pseudonocardiaceae</taxon>
        <taxon>Saccharomonospora</taxon>
    </lineage>
</organism>
<dbReference type="AlphaFoldDB" id="A0A1V9ACV4"/>
<evidence type="ECO:0000256" key="1">
    <source>
        <dbReference type="SAM" id="MobiDB-lite"/>
    </source>
</evidence>